<organism evidence="2 3">
    <name type="scientific">Blastococcus saxobsidens</name>
    <dbReference type="NCBI Taxonomy" id="138336"/>
    <lineage>
        <taxon>Bacteria</taxon>
        <taxon>Bacillati</taxon>
        <taxon>Actinomycetota</taxon>
        <taxon>Actinomycetes</taxon>
        <taxon>Geodermatophilales</taxon>
        <taxon>Geodermatophilaceae</taxon>
        <taxon>Blastococcus</taxon>
    </lineage>
</organism>
<feature type="transmembrane region" description="Helical" evidence="1">
    <location>
        <begin position="131"/>
        <end position="152"/>
    </location>
</feature>
<proteinExistence type="predicted"/>
<dbReference type="AlphaFoldDB" id="A0A6L9W2K5"/>
<keyword evidence="1" id="KW-0472">Membrane</keyword>
<accession>A0A6L9W2K5</accession>
<feature type="transmembrane region" description="Helical" evidence="1">
    <location>
        <begin position="12"/>
        <end position="29"/>
    </location>
</feature>
<feature type="transmembrane region" description="Helical" evidence="1">
    <location>
        <begin position="198"/>
        <end position="216"/>
    </location>
</feature>
<feature type="transmembrane region" description="Helical" evidence="1">
    <location>
        <begin position="223"/>
        <end position="242"/>
    </location>
</feature>
<feature type="transmembrane region" description="Helical" evidence="1">
    <location>
        <begin position="164"/>
        <end position="186"/>
    </location>
</feature>
<keyword evidence="1" id="KW-0812">Transmembrane</keyword>
<dbReference type="Proteomes" id="UP000479241">
    <property type="component" value="Unassembled WGS sequence"/>
</dbReference>
<dbReference type="RefSeq" id="WP_163205127.1">
    <property type="nucleotide sequence ID" value="NZ_JAAGWG010000014.1"/>
</dbReference>
<name>A0A6L9W2K5_9ACTN</name>
<evidence type="ECO:0000256" key="1">
    <source>
        <dbReference type="SAM" id="Phobius"/>
    </source>
</evidence>
<reference evidence="2 3" key="1">
    <citation type="submission" date="2019-12" db="EMBL/GenBank/DDBJ databases">
        <title>the WGS of Blastococcus saxobsidens 67B17.</title>
        <authorList>
            <person name="Jiang Z."/>
        </authorList>
    </citation>
    <scope>NUCLEOTIDE SEQUENCE [LARGE SCALE GENOMIC DNA]</scope>
    <source>
        <strain evidence="2 3">67B17</strain>
    </source>
</reference>
<gene>
    <name evidence="2" type="ORF">GCU60_11030</name>
</gene>
<sequence>MSPERAARVGDRVLLVLLVPLAALTWWFVSSLPALLERMFAVLEGLGRVGGGVTGPEPGLLALPLLGWPPTFVSGALLGGVLAGLLARPADPARRRAAAGATVGGVLAGLVVVLAQAFAELDEAATSPFTPWSGTAMAVTLVLVSLLGWGAGTGALGGRTGTGIALGVVAGTLPAWLAGSAFAVLGPGSLGPGFDLGWTTWIGVAVLVGALVTVGLRPVSRLARWLLVVGVAWTALPLAWSLQVLVPTVVNSTGTGPMGGRLPSPWQVLQDALLDGPGRPLPLVAALVVAAGIAAVRARAAAPPGR</sequence>
<evidence type="ECO:0000313" key="2">
    <source>
        <dbReference type="EMBL" id="NEK86287.1"/>
    </source>
</evidence>
<feature type="transmembrane region" description="Helical" evidence="1">
    <location>
        <begin position="281"/>
        <end position="300"/>
    </location>
</feature>
<dbReference type="EMBL" id="JAAGWG010000014">
    <property type="protein sequence ID" value="NEK86287.1"/>
    <property type="molecule type" value="Genomic_DNA"/>
</dbReference>
<feature type="transmembrane region" description="Helical" evidence="1">
    <location>
        <begin position="98"/>
        <end position="119"/>
    </location>
</feature>
<protein>
    <submittedName>
        <fullName evidence="2">Uncharacterized protein</fullName>
    </submittedName>
</protein>
<comment type="caution">
    <text evidence="2">The sequence shown here is derived from an EMBL/GenBank/DDBJ whole genome shotgun (WGS) entry which is preliminary data.</text>
</comment>
<evidence type="ECO:0000313" key="3">
    <source>
        <dbReference type="Proteomes" id="UP000479241"/>
    </source>
</evidence>
<feature type="transmembrane region" description="Helical" evidence="1">
    <location>
        <begin position="66"/>
        <end position="86"/>
    </location>
</feature>
<keyword evidence="1" id="KW-1133">Transmembrane helix</keyword>